<feature type="transmembrane region" description="Helical" evidence="6">
    <location>
        <begin position="64"/>
        <end position="87"/>
    </location>
</feature>
<evidence type="ECO:0000259" key="7">
    <source>
        <dbReference type="PROSITE" id="PS50850"/>
    </source>
</evidence>
<comment type="subcellular location">
    <subcellularLocation>
        <location evidence="1">Membrane</location>
        <topology evidence="1">Multi-pass membrane protein</topology>
    </subcellularLocation>
</comment>
<feature type="transmembrane region" description="Helical" evidence="6">
    <location>
        <begin position="6"/>
        <end position="23"/>
    </location>
</feature>
<dbReference type="GeneID" id="19305839"/>
<dbReference type="RefSeq" id="XP_007863947.1">
    <property type="nucleotide sequence ID" value="XM_007865756.1"/>
</dbReference>
<gene>
    <name evidence="8" type="ORF">GLOTRDRAFT_38489</name>
</gene>
<dbReference type="Pfam" id="PF07690">
    <property type="entry name" value="MFS_1"/>
    <property type="match status" value="1"/>
</dbReference>
<sequence length="425" mass="46118">MTENVFLAGVFVFGAVSLGSGFVTNKIVFLVFRAIVGIAASLTIPSALRLVVLLFPDPSSQARAIAGFSCSVAVGNLLGLVLGAVFVQLASYRWIFYFEAMISLPIALLCMFLVPSGLDMGVGHIRQSKRNLDWVGIALLTSESSSSGWRSVIVILPLCLVPVIAVVFVLWERRIPSQNAAIPSSVWSHPNVPILCGVSLMPMLWWTVVFYVFGTLWQEVYFWSALRSAVHLLPIGIGGVLVMMSADRFSHYLHPKWVISIGYLFLLIATALLAFADRAERYWSFAFPAFCVGTAGAGTILIQTKCVANNYWSGAYPLIIDSYSIAILRCTPPAVSGTVGAIWNTALQLGSAVGISAVTALQSNIDEAHQGPLGFRGRADGFWLLFALAGVATLVLLLFYRTDEQTEDRISIMPSVEEAETKEIP</sequence>
<dbReference type="PROSITE" id="PS50850">
    <property type="entry name" value="MFS"/>
    <property type="match status" value="1"/>
</dbReference>
<keyword evidence="4 6" id="KW-1133">Transmembrane helix</keyword>
<dbReference type="GO" id="GO:0022857">
    <property type="term" value="F:transmembrane transporter activity"/>
    <property type="evidence" value="ECO:0007669"/>
    <property type="project" value="InterPro"/>
</dbReference>
<proteinExistence type="predicted"/>
<feature type="transmembrane region" description="Helical" evidence="6">
    <location>
        <begin position="30"/>
        <end position="52"/>
    </location>
</feature>
<feature type="transmembrane region" description="Helical" evidence="6">
    <location>
        <begin position="220"/>
        <end position="245"/>
    </location>
</feature>
<evidence type="ECO:0000256" key="4">
    <source>
        <dbReference type="ARBA" id="ARBA00022989"/>
    </source>
</evidence>
<dbReference type="EMBL" id="KB469299">
    <property type="protein sequence ID" value="EPQ56836.1"/>
    <property type="molecule type" value="Genomic_DNA"/>
</dbReference>
<evidence type="ECO:0000313" key="9">
    <source>
        <dbReference type="Proteomes" id="UP000030669"/>
    </source>
</evidence>
<feature type="transmembrane region" description="Helical" evidence="6">
    <location>
        <begin position="192"/>
        <end position="214"/>
    </location>
</feature>
<dbReference type="KEGG" id="gtr:GLOTRDRAFT_38489"/>
<feature type="transmembrane region" description="Helical" evidence="6">
    <location>
        <begin position="149"/>
        <end position="171"/>
    </location>
</feature>
<dbReference type="eggNOG" id="KOG0254">
    <property type="taxonomic scope" value="Eukaryota"/>
</dbReference>
<organism evidence="8 9">
    <name type="scientific">Gloeophyllum trabeum (strain ATCC 11539 / FP-39264 / Madison 617)</name>
    <name type="common">Brown rot fungus</name>
    <dbReference type="NCBI Taxonomy" id="670483"/>
    <lineage>
        <taxon>Eukaryota</taxon>
        <taxon>Fungi</taxon>
        <taxon>Dikarya</taxon>
        <taxon>Basidiomycota</taxon>
        <taxon>Agaricomycotina</taxon>
        <taxon>Agaricomycetes</taxon>
        <taxon>Gloeophyllales</taxon>
        <taxon>Gloeophyllaceae</taxon>
        <taxon>Gloeophyllum</taxon>
    </lineage>
</organism>
<evidence type="ECO:0000256" key="1">
    <source>
        <dbReference type="ARBA" id="ARBA00004141"/>
    </source>
</evidence>
<evidence type="ECO:0000256" key="2">
    <source>
        <dbReference type="ARBA" id="ARBA00022448"/>
    </source>
</evidence>
<accession>S7QA95</accession>
<dbReference type="GO" id="GO:0016020">
    <property type="term" value="C:membrane"/>
    <property type="evidence" value="ECO:0007669"/>
    <property type="project" value="UniProtKB-SubCell"/>
</dbReference>
<reference evidence="8 9" key="1">
    <citation type="journal article" date="2012" name="Science">
        <title>The Paleozoic origin of enzymatic lignin decomposition reconstructed from 31 fungal genomes.</title>
        <authorList>
            <person name="Floudas D."/>
            <person name="Binder M."/>
            <person name="Riley R."/>
            <person name="Barry K."/>
            <person name="Blanchette R.A."/>
            <person name="Henrissat B."/>
            <person name="Martinez A.T."/>
            <person name="Otillar R."/>
            <person name="Spatafora J.W."/>
            <person name="Yadav J.S."/>
            <person name="Aerts A."/>
            <person name="Benoit I."/>
            <person name="Boyd A."/>
            <person name="Carlson A."/>
            <person name="Copeland A."/>
            <person name="Coutinho P.M."/>
            <person name="de Vries R.P."/>
            <person name="Ferreira P."/>
            <person name="Findley K."/>
            <person name="Foster B."/>
            <person name="Gaskell J."/>
            <person name="Glotzer D."/>
            <person name="Gorecki P."/>
            <person name="Heitman J."/>
            <person name="Hesse C."/>
            <person name="Hori C."/>
            <person name="Igarashi K."/>
            <person name="Jurgens J.A."/>
            <person name="Kallen N."/>
            <person name="Kersten P."/>
            <person name="Kohler A."/>
            <person name="Kuees U."/>
            <person name="Kumar T.K.A."/>
            <person name="Kuo A."/>
            <person name="LaButti K."/>
            <person name="Larrondo L.F."/>
            <person name="Lindquist E."/>
            <person name="Ling A."/>
            <person name="Lombard V."/>
            <person name="Lucas S."/>
            <person name="Lundell T."/>
            <person name="Martin R."/>
            <person name="McLaughlin D.J."/>
            <person name="Morgenstern I."/>
            <person name="Morin E."/>
            <person name="Murat C."/>
            <person name="Nagy L.G."/>
            <person name="Nolan M."/>
            <person name="Ohm R.A."/>
            <person name="Patyshakuliyeva A."/>
            <person name="Rokas A."/>
            <person name="Ruiz-Duenas F.J."/>
            <person name="Sabat G."/>
            <person name="Salamov A."/>
            <person name="Samejima M."/>
            <person name="Schmutz J."/>
            <person name="Slot J.C."/>
            <person name="St John F."/>
            <person name="Stenlid J."/>
            <person name="Sun H."/>
            <person name="Sun S."/>
            <person name="Syed K."/>
            <person name="Tsang A."/>
            <person name="Wiebenga A."/>
            <person name="Young D."/>
            <person name="Pisabarro A."/>
            <person name="Eastwood D.C."/>
            <person name="Martin F."/>
            <person name="Cullen D."/>
            <person name="Grigoriev I.V."/>
            <person name="Hibbett D.S."/>
        </authorList>
    </citation>
    <scope>NUCLEOTIDE SEQUENCE [LARGE SCALE GENOMIC DNA]</scope>
    <source>
        <strain evidence="8 9">ATCC 11539</strain>
    </source>
</reference>
<feature type="transmembrane region" description="Helical" evidence="6">
    <location>
        <begin position="282"/>
        <end position="302"/>
    </location>
</feature>
<keyword evidence="2" id="KW-0813">Transport</keyword>
<dbReference type="Gene3D" id="1.20.1250.20">
    <property type="entry name" value="MFS general substrate transporter like domains"/>
    <property type="match status" value="2"/>
</dbReference>
<protein>
    <submittedName>
        <fullName evidence="8">MFS general substrate transporter</fullName>
    </submittedName>
</protein>
<feature type="domain" description="Major facilitator superfamily (MFS) profile" evidence="7">
    <location>
        <begin position="1"/>
        <end position="404"/>
    </location>
</feature>
<evidence type="ECO:0000256" key="5">
    <source>
        <dbReference type="ARBA" id="ARBA00023136"/>
    </source>
</evidence>
<dbReference type="PANTHER" id="PTHR42718:SF9">
    <property type="entry name" value="MAJOR FACILITATOR SUPERFAMILY MULTIDRUG TRANSPORTER MFSC"/>
    <property type="match status" value="1"/>
</dbReference>
<dbReference type="OMA" id="WTVDAYV"/>
<dbReference type="SUPFAM" id="SSF103473">
    <property type="entry name" value="MFS general substrate transporter"/>
    <property type="match status" value="1"/>
</dbReference>
<keyword evidence="9" id="KW-1185">Reference proteome</keyword>
<dbReference type="Proteomes" id="UP000030669">
    <property type="component" value="Unassembled WGS sequence"/>
</dbReference>
<dbReference type="InterPro" id="IPR020846">
    <property type="entry name" value="MFS_dom"/>
</dbReference>
<dbReference type="PANTHER" id="PTHR42718">
    <property type="entry name" value="MAJOR FACILITATOR SUPERFAMILY MULTIDRUG TRANSPORTER MFSC"/>
    <property type="match status" value="1"/>
</dbReference>
<dbReference type="InterPro" id="IPR011701">
    <property type="entry name" value="MFS"/>
</dbReference>
<dbReference type="OrthoDB" id="440755at2759"/>
<dbReference type="InterPro" id="IPR036259">
    <property type="entry name" value="MFS_trans_sf"/>
</dbReference>
<name>S7QA95_GLOTA</name>
<keyword evidence="5 6" id="KW-0472">Membrane</keyword>
<feature type="transmembrane region" description="Helical" evidence="6">
    <location>
        <begin position="341"/>
        <end position="361"/>
    </location>
</feature>
<keyword evidence="3 6" id="KW-0812">Transmembrane</keyword>
<evidence type="ECO:0000256" key="3">
    <source>
        <dbReference type="ARBA" id="ARBA00022692"/>
    </source>
</evidence>
<evidence type="ECO:0000313" key="8">
    <source>
        <dbReference type="EMBL" id="EPQ56836.1"/>
    </source>
</evidence>
<dbReference type="AlphaFoldDB" id="S7QA95"/>
<dbReference type="HOGENOM" id="CLU_000960_27_1_1"/>
<feature type="transmembrane region" description="Helical" evidence="6">
    <location>
        <begin position="94"/>
        <end position="114"/>
    </location>
</feature>
<feature type="transmembrane region" description="Helical" evidence="6">
    <location>
        <begin position="257"/>
        <end position="276"/>
    </location>
</feature>
<evidence type="ECO:0000256" key="6">
    <source>
        <dbReference type="SAM" id="Phobius"/>
    </source>
</evidence>
<feature type="transmembrane region" description="Helical" evidence="6">
    <location>
        <begin position="382"/>
        <end position="400"/>
    </location>
</feature>